<comment type="caution">
    <text evidence="7">The sequence shown here is derived from an EMBL/GenBank/DDBJ whole genome shotgun (WGS) entry which is preliminary data.</text>
</comment>
<reference evidence="68 69" key="3">
    <citation type="journal article" date="2018" name="Genome Biol.">
        <title>SKESA: strategic k-mer extension for scrupulous assemblies.</title>
        <authorList>
            <person name="Souvorov A."/>
            <person name="Agarwala R."/>
            <person name="Lipman D.J."/>
        </authorList>
    </citation>
    <scope>NUCLEOTIDE SEQUENCE [LARGE SCALE GENOMIC DNA]</scope>
    <source>
        <strain evidence="31">09CEB371LM</strain>
        <strain evidence="32 69">CFIAFB20100120</strain>
        <strain evidence="34">CFIAFB20170037</strain>
        <strain evidence="33 68">CFIAFB20170045</strain>
    </source>
</reference>
<dbReference type="PANTHER" id="PTHR36436">
    <property type="entry name" value="SLL5081 PROTEIN"/>
    <property type="match status" value="1"/>
</dbReference>
<dbReference type="Proteomes" id="UP000549379">
    <property type="component" value="Unassembled WGS sequence"/>
</dbReference>
<dbReference type="Proteomes" id="UP000481141">
    <property type="component" value="Unassembled WGS sequence"/>
</dbReference>
<dbReference type="Proteomes" id="UP000844415">
    <property type="component" value="Unassembled WGS sequence"/>
</dbReference>
<evidence type="ECO:0000313" key="16">
    <source>
        <dbReference type="EMBL" id="EAG6170305.1"/>
    </source>
</evidence>
<evidence type="ECO:0000313" key="57">
    <source>
        <dbReference type="Proteomes" id="UP000478704"/>
    </source>
</evidence>
<evidence type="ECO:0000313" key="26">
    <source>
        <dbReference type="EMBL" id="ECY9784331.1"/>
    </source>
</evidence>
<evidence type="ECO:0000313" key="70">
    <source>
        <dbReference type="Proteomes" id="UP000852906"/>
    </source>
</evidence>
<dbReference type="EMBL" id="AAANYN010000042">
    <property type="protein sequence ID" value="EAD5775679.1"/>
    <property type="molecule type" value="Genomic_DNA"/>
</dbReference>
<evidence type="ECO:0000313" key="39">
    <source>
        <dbReference type="Proteomes" id="UP000336166"/>
    </source>
</evidence>
<dbReference type="Proteomes" id="UP000272537">
    <property type="component" value="Unassembled WGS sequence"/>
</dbReference>
<sequence>MEQLFDILPSEWAERFLETEKERIELHFKDVGKLSLLQSKAGGRGYLPREHGYPVTEEGKPLSLLTQINFSEMPQMENYPEFGLLAFYVDYQDDLYGLNFENPTSQEGFRVFFFDDLGSESLTAEEQDAFFEDVAKSDFYPVVNGEFKIAGQVSDQILLQDSFDFENEFGSNFYELADQIFAEDEDKSEALYQLGKECSQIGGYPFFTQEDPRMYTENPHHDTLLFQLASEDFDESRMAIMWGDCGVANFFINKQDLINRDFSNIMYNWDCS</sequence>
<dbReference type="EMBL" id="AABATR010000006">
    <property type="protein sequence ID" value="EAG1894194.1"/>
    <property type="molecule type" value="Genomic_DNA"/>
</dbReference>
<dbReference type="Proteomes" id="UP000842809">
    <property type="component" value="Unassembled WGS sequence"/>
</dbReference>
<organism evidence="7 42">
    <name type="scientific">Listeria monocytogenes</name>
    <dbReference type="NCBI Taxonomy" id="1639"/>
    <lineage>
        <taxon>Bacteria</taxon>
        <taxon>Bacillati</taxon>
        <taxon>Bacillota</taxon>
        <taxon>Bacilli</taxon>
        <taxon>Bacillales</taxon>
        <taxon>Listeriaceae</taxon>
        <taxon>Listeria</taxon>
    </lineage>
</organism>
<dbReference type="Proteomes" id="UP000410967">
    <property type="component" value="Unassembled WGS sequence"/>
</dbReference>
<evidence type="ECO:0000313" key="56">
    <source>
        <dbReference type="Proteomes" id="UP000478682"/>
    </source>
</evidence>
<dbReference type="Proteomes" id="UP000398321">
    <property type="component" value="Unassembled WGS sequence"/>
</dbReference>
<evidence type="ECO:0000313" key="31">
    <source>
        <dbReference type="EMBL" id="HAA8054445.1"/>
    </source>
</evidence>
<dbReference type="EMBL" id="AACKDQ010000028">
    <property type="protein sequence ID" value="EAK9317727.1"/>
    <property type="molecule type" value="Genomic_DNA"/>
</dbReference>
<dbReference type="Proteomes" id="UP000389283">
    <property type="component" value="Unassembled WGS sequence"/>
</dbReference>
<dbReference type="Proteomes" id="UP000540117">
    <property type="component" value="Unassembled WGS sequence"/>
</dbReference>
<evidence type="ECO:0000313" key="41">
    <source>
        <dbReference type="Proteomes" id="UP000339309"/>
    </source>
</evidence>
<dbReference type="EMBL" id="AANDSR010000015">
    <property type="protein sequence ID" value="EDN9837884.1"/>
    <property type="molecule type" value="Genomic_DNA"/>
</dbReference>
<dbReference type="EMBL" id="QXLS01000009">
    <property type="protein sequence ID" value="RKA04922.1"/>
    <property type="molecule type" value="Genomic_DNA"/>
</dbReference>
<dbReference type="Proteomes" id="UP000331186">
    <property type="component" value="Unassembled WGS sequence"/>
</dbReference>
<reference evidence="32" key="8">
    <citation type="submission" date="2020-01" db="EMBL/GenBank/DDBJ databases">
        <authorList>
            <consortium name="NCBI Pathogen Detection Project"/>
        </authorList>
    </citation>
    <scope>NUCLEOTIDE SEQUENCE</scope>
    <source>
        <strain evidence="31">09CEB371LM</strain>
        <strain evidence="32">CFIAFB20100120</strain>
        <strain evidence="34">CFIAFB20170037</strain>
        <strain evidence="33">CFIAFB20170045</strain>
    </source>
</reference>
<evidence type="ECO:0000313" key="6">
    <source>
        <dbReference type="EMBL" id="EAD5775679.1"/>
    </source>
</evidence>
<evidence type="ECO:0000313" key="68">
    <source>
        <dbReference type="Proteomes" id="UP000841146"/>
    </source>
</evidence>
<evidence type="ECO:0000313" key="54">
    <source>
        <dbReference type="Proteomes" id="UP000467347"/>
    </source>
</evidence>
<evidence type="ECO:0000313" key="25">
    <source>
        <dbReference type="EMBL" id="ECY6544272.1"/>
    </source>
</evidence>
<dbReference type="EMBL" id="AAHZFN010000003">
    <property type="protein sequence ID" value="ECB9472571.1"/>
    <property type="molecule type" value="Genomic_DNA"/>
</dbReference>
<dbReference type="EMBL" id="AANCRK010000007">
    <property type="protein sequence ID" value="EDN7716070.1"/>
    <property type="molecule type" value="Genomic_DNA"/>
</dbReference>
<dbReference type="Proteomes" id="UP000337746">
    <property type="component" value="Unassembled WGS sequence"/>
</dbReference>
<evidence type="ECO:0000313" key="27">
    <source>
        <dbReference type="EMBL" id="EDN7716070.1"/>
    </source>
</evidence>
<name>A0A0B8RDU0_LISMN</name>
<evidence type="ECO:0000313" key="9">
    <source>
        <dbReference type="EMBL" id="EAG1894194.1"/>
    </source>
</evidence>
<evidence type="ECO:0000313" key="10">
    <source>
        <dbReference type="EMBL" id="EAG2088768.1"/>
    </source>
</evidence>
<evidence type="ECO:0000313" key="19">
    <source>
        <dbReference type="EMBL" id="EAH4242805.1"/>
    </source>
</evidence>
<evidence type="ECO:0000313" key="38">
    <source>
        <dbReference type="Proteomes" id="UP000331186"/>
    </source>
</evidence>
<evidence type="ECO:0000313" key="63">
    <source>
        <dbReference type="Proteomes" id="UP000528151"/>
    </source>
</evidence>
<dbReference type="Proteomes" id="UP000478682">
    <property type="component" value="Unassembled WGS sequence"/>
</dbReference>
<dbReference type="Proteomes" id="UP000489121">
    <property type="component" value="Unassembled WGS sequence"/>
</dbReference>
<evidence type="ECO:0000313" key="12">
    <source>
        <dbReference type="EMBL" id="EAG2515924.1"/>
    </source>
</evidence>
<dbReference type="EMBL" id="AABAYG010000006">
    <property type="protein sequence ID" value="EAG2246368.1"/>
    <property type="molecule type" value="Genomic_DNA"/>
</dbReference>
<evidence type="ECO:0000313" key="51">
    <source>
        <dbReference type="Proteomes" id="UP000410967"/>
    </source>
</evidence>
<evidence type="ECO:0000313" key="42">
    <source>
        <dbReference type="Proteomes" id="UP000344343"/>
    </source>
</evidence>
<dbReference type="Proteomes" id="UP000840039">
    <property type="component" value="Unassembled WGS sequence"/>
</dbReference>
<dbReference type="EMBL" id="AACJYH010000007">
    <property type="protein sequence ID" value="EAK8897964.1"/>
    <property type="molecule type" value="Genomic_DNA"/>
</dbReference>
<evidence type="ECO:0000313" key="7">
    <source>
        <dbReference type="EMBL" id="EAD5787136.1"/>
    </source>
</evidence>
<dbReference type="Proteomes" id="UP000522199">
    <property type="component" value="Unassembled WGS sequence"/>
</dbReference>
<dbReference type="EMBL" id="AABBAW010000007">
    <property type="protein sequence ID" value="EAG2515924.1"/>
    <property type="molecule type" value="Genomic_DNA"/>
</dbReference>
<evidence type="ECO:0000313" key="69">
    <source>
        <dbReference type="Proteomes" id="UP000844415"/>
    </source>
</evidence>
<dbReference type="EMBL" id="AALGDA010000094">
    <property type="protein sequence ID" value="ECY9784331.1"/>
    <property type="molecule type" value="Genomic_DNA"/>
</dbReference>
<dbReference type="InterPro" id="IPR015315">
    <property type="entry name" value="DUF1963"/>
</dbReference>
<dbReference type="Proteomes" id="UP000525850">
    <property type="component" value="Unassembled WGS sequence"/>
</dbReference>
<dbReference type="Pfam" id="PF09234">
    <property type="entry name" value="DUF1963"/>
    <property type="match status" value="1"/>
</dbReference>
<dbReference type="OMA" id="GMLQFFI"/>
<dbReference type="EMBL" id="AABAWE010000016">
    <property type="protein sequence ID" value="EAG2088768.1"/>
    <property type="molecule type" value="Genomic_DNA"/>
</dbReference>
<dbReference type="Proteomes" id="UP000354255">
    <property type="component" value="Unassembled WGS sequence"/>
</dbReference>
<dbReference type="Proteomes" id="UP000455569">
    <property type="component" value="Unassembled WGS sequence"/>
</dbReference>
<dbReference type="EMBL" id="DAAJCS010000007">
    <property type="protein sequence ID" value="HAC0013340.1"/>
    <property type="molecule type" value="Genomic_DNA"/>
</dbReference>
<dbReference type="EMBL" id="AANEHK010000026">
    <property type="protein sequence ID" value="EDO0987282.1"/>
    <property type="molecule type" value="Genomic_DNA"/>
</dbReference>
<dbReference type="EMBL" id="AAAIKW010000018">
    <property type="protein sequence ID" value="EAC4553793.1"/>
    <property type="molecule type" value="Genomic_DNA"/>
</dbReference>
<dbReference type="EMBL" id="AAANYR010000006">
    <property type="protein sequence ID" value="EAD5787136.1"/>
    <property type="molecule type" value="Genomic_DNA"/>
</dbReference>
<evidence type="ECO:0000313" key="2">
    <source>
        <dbReference type="EMBL" id="EAC5550696.1"/>
    </source>
</evidence>
<reference evidence="20 44" key="4">
    <citation type="submission" date="2018-10" db="EMBL/GenBank/DDBJ databases">
        <authorList>
            <consortium name="PulseNet: The National Subtyping Network for Foodborne Disease Surveillance"/>
            <person name="Tarr C.L."/>
            <person name="Trees E."/>
            <person name="Katz L.S."/>
            <person name="Carleton-Romer H.A."/>
            <person name="Stroika S."/>
            <person name="Kucerova Z."/>
            <person name="Roache K.F."/>
            <person name="Sabol A.L."/>
            <person name="Besser J."/>
            <person name="Gerner-Smidt P."/>
        </authorList>
    </citation>
    <scope>NUCLEOTIDE SEQUENCE [LARGE SCALE GENOMIC DNA]</scope>
    <source>
        <strain evidence="1 41">2015L-6227</strain>
        <strain evidence="8 39">PNUSAL000134</strain>
        <strain evidence="4 45">PNUSAL000910</strain>
        <strain evidence="9 56">PNUSAL002298</strain>
        <strain evidence="20 44">PNUSAL004402</strain>
        <strain evidence="26 59">PNUSAL005692</strain>
    </source>
</reference>
<evidence type="ECO:0000313" key="28">
    <source>
        <dbReference type="EMBL" id="EDN9837884.1"/>
    </source>
</evidence>
<evidence type="ECO:0000313" key="11">
    <source>
        <dbReference type="EMBL" id="EAG2246368.1"/>
    </source>
</evidence>
<evidence type="ECO:0000313" key="5">
    <source>
        <dbReference type="EMBL" id="EAD3793710.1"/>
    </source>
</evidence>
<dbReference type="InterPro" id="IPR035948">
    <property type="entry name" value="YwqG-like_sf"/>
</dbReference>
<dbReference type="Proteomes" id="UP000566721">
    <property type="component" value="Unassembled WGS sequence"/>
</dbReference>
<dbReference type="EMBL" id="AAAIXK010000005">
    <property type="protein sequence ID" value="EAC5550696.1"/>
    <property type="molecule type" value="Genomic_DNA"/>
</dbReference>
<dbReference type="Proteomes" id="UP000336166">
    <property type="component" value="Unassembled WGS sequence"/>
</dbReference>
<evidence type="ECO:0000313" key="13">
    <source>
        <dbReference type="EMBL" id="EAG2998599.1"/>
    </source>
</evidence>
<dbReference type="Proteomes" id="UP000528151">
    <property type="component" value="Unassembled WGS sequence"/>
</dbReference>
<evidence type="ECO:0000313" key="20">
    <source>
        <dbReference type="EMBL" id="EAK8897964.1"/>
    </source>
</evidence>
<reference evidence="38 42" key="5">
    <citation type="submission" date="2019-02" db="EMBL/GenBank/DDBJ databases">
        <authorList>
            <consortium name="GenomeTrakr: Next Generation Sequencing Network for Food Pathogen Tracability"/>
        </authorList>
    </citation>
    <scope>NUCLEOTIDE SEQUENCE [LARGE SCALE GENOMIC DNA]</scope>
    <source>
        <strain evidence="13 66">10B02965A-1</strain>
        <strain evidence="15 63">CFSAN063727</strain>
        <strain evidence="27 53">CFSAN102901</strain>
        <strain evidence="2 47">FDA00007096</strain>
        <strain evidence="11">FDA00011243</strain>
        <strain evidence="3 38">FDA00013332</strain>
        <strain evidence="7 42">FDA00013853</strain>
        <strain evidence="22 52">FDA00014336</strain>
        <strain evidence="24 49">FDA00014370</strain>
        <strain evidence="23 50">FDA00014392</strain>
        <strain evidence="30">FDA00015054</strain>
        <strain evidence="14 64">FDA1005580-S054-001</strain>
        <strain evidence="57">FDA1090798-S029-001</strain>
        <strain evidence="58">FDA956581-098-004</strain>
        <strain evidence="12 61">FDA960927-006-004</strain>
        <strain evidence="16 67">FLAG-38921</strain>
        <strain evidence="10 40">FLAG-54356</strain>
        <strain evidence="6 48">FSIS31901579</strain>
        <strain evidence="19 62">LS1344</strain>
        <strain evidence="28 54">OSF101448</strain>
        <strain evidence="5 43">VA-WGS-00405</strain>
    </source>
</reference>
<accession>A0A0B8RDU0</accession>
<dbReference type="Proteomes" id="UP000345329">
    <property type="component" value="Unassembled WGS sequence"/>
</dbReference>
<dbReference type="Proteomes" id="UP000841146">
    <property type="component" value="Unassembled WGS sequence"/>
</dbReference>
<evidence type="ECO:0000313" key="3">
    <source>
        <dbReference type="EMBL" id="EAC6549645.1"/>
    </source>
</evidence>
<proteinExistence type="predicted"/>
<evidence type="ECO:0000313" key="18">
    <source>
        <dbReference type="EMBL" id="EAG9388679.1"/>
    </source>
</evidence>
<dbReference type="EMBL" id="AANPAU010000014">
    <property type="protein sequence ID" value="EDP8515448.1"/>
    <property type="molecule type" value="Genomic_DNA"/>
</dbReference>
<gene>
    <name evidence="17" type="ORF">AB917_08250</name>
    <name evidence="1" type="ORF">ABZ57_15035</name>
    <name evidence="35" type="ORF">AJL21_14725</name>
    <name evidence="2" type="ORF">ARY78_09670</name>
    <name evidence="12" type="ORF">B1N52_12195</name>
    <name evidence="11" type="ORF">B1S26_13235</name>
    <name evidence="13" type="ORF">B5K54_15005</name>
    <name evidence="9" type="ORF">BB997_11290</name>
    <name evidence="10" type="ORF">BCZ21_16150</name>
    <name evidence="15" type="ORF">CA369_09410</name>
    <name evidence="14" type="ORF">CAV64_12570</name>
    <name evidence="18" type="ORF">CW845_14375</name>
    <name evidence="20" type="ORF">D7104_09690</name>
    <name evidence="16" type="ORF">DCT16_13070</name>
    <name evidence="3" type="ORF">DU018_14900</name>
    <name evidence="36" type="ORF">DYZ80_02959</name>
    <name evidence="19" type="ORF">E5F58_12490</name>
    <name evidence="7" type="ORF">EX365_11265</name>
    <name evidence="6" type="ORF">EXZ73_15505</name>
    <name evidence="25" type="ORF">F6436_08020</name>
    <name evidence="26" type="ORF">F6515_15250</name>
    <name evidence="21" type="ORF">FA835_11480</name>
    <name evidence="23" type="ORF">FLQ97_08185</name>
    <name evidence="22" type="ORF">FLR03_02625</name>
    <name evidence="24" type="ORF">FNX40_12560</name>
    <name evidence="29" type="ORF">FV747_14880</name>
    <name evidence="30" type="ORF">G3O21_002909</name>
    <name evidence="31" type="ORF">GHH22_15005</name>
    <name evidence="28" type="ORF">GJW51_14555</name>
    <name evidence="27" type="ORF">GQG13_13180</name>
    <name evidence="32" type="ORF">GYS09_09505</name>
    <name evidence="33" type="ORF">GYX23_10040</name>
    <name evidence="34" type="ORF">GYY14_09820</name>
    <name evidence="4" type="ORF">KV70_15100</name>
    <name evidence="5" type="ORF">UI29_13190</name>
    <name evidence="8" type="ORF">Y261_14605</name>
</gene>
<dbReference type="EMBL" id="AAAJKI010000066">
    <property type="protein sequence ID" value="EAC6549645.1"/>
    <property type="molecule type" value="Genomic_DNA"/>
</dbReference>
<dbReference type="EMBL" id="AABGUK010000005">
    <property type="protein sequence ID" value="EAH4242805.1"/>
    <property type="molecule type" value="Genomic_DNA"/>
</dbReference>
<evidence type="ECO:0000313" key="23">
    <source>
        <dbReference type="EMBL" id="ECB9513712.1"/>
    </source>
</evidence>
<evidence type="ECO:0000313" key="58">
    <source>
        <dbReference type="Proteomes" id="UP000481141"/>
    </source>
</evidence>
<dbReference type="EMBL" id="AAAKQF010000016">
    <property type="protein sequence ID" value="EAC9041530.1"/>
    <property type="molecule type" value="Genomic_DNA"/>
</dbReference>
<evidence type="ECO:0000313" key="43">
    <source>
        <dbReference type="Proteomes" id="UP000345329"/>
    </source>
</evidence>
<dbReference type="EMBL" id="MJTJ01000021">
    <property type="protein sequence ID" value="OET48138.1"/>
    <property type="molecule type" value="Genomic_DNA"/>
</dbReference>
<reference evidence="29 55" key="7">
    <citation type="submission" date="2019-08" db="EMBL/GenBank/DDBJ databases">
        <authorList>
            <person name="Ashton P.M."/>
            <person name="Dallman T."/>
            <person name="Nair S."/>
            <person name="De Pinna E."/>
            <person name="Peters T."/>
            <person name="Grant K."/>
        </authorList>
    </citation>
    <scope>NUCLEOTIDE SEQUENCE [LARGE SCALE GENOMIC DNA]</scope>
    <source>
        <strain evidence="29 55">788324</strain>
    </source>
</reference>
<evidence type="ECO:0000313" key="17">
    <source>
        <dbReference type="EMBL" id="EAG6990578.1"/>
    </source>
</evidence>
<dbReference type="EMBL" id="AAAMZD010000007">
    <property type="protein sequence ID" value="EAD3793710.1"/>
    <property type="molecule type" value="Genomic_DNA"/>
</dbReference>
<dbReference type="Proteomes" id="UP000350032">
    <property type="component" value="Unassembled WGS sequence"/>
</dbReference>
<evidence type="ECO:0000313" key="53">
    <source>
        <dbReference type="Proteomes" id="UP000455569"/>
    </source>
</evidence>
<evidence type="ECO:0000313" key="1">
    <source>
        <dbReference type="EMBL" id="EAC4553793.1"/>
    </source>
</evidence>
<evidence type="ECO:0000313" key="40">
    <source>
        <dbReference type="Proteomes" id="UP000337746"/>
    </source>
</evidence>
<evidence type="ECO:0000313" key="61">
    <source>
        <dbReference type="Proteomes" id="UP000525850"/>
    </source>
</evidence>
<dbReference type="Proteomes" id="UP000423131">
    <property type="component" value="Unassembled WGS sequence"/>
</dbReference>
<evidence type="ECO:0000313" key="4">
    <source>
        <dbReference type="EMBL" id="EAC9041530.1"/>
    </source>
</evidence>
<evidence type="ECO:0000313" key="48">
    <source>
        <dbReference type="Proteomes" id="UP000376505"/>
    </source>
</evidence>
<evidence type="ECO:0000313" key="50">
    <source>
        <dbReference type="Proteomes" id="UP000398321"/>
    </source>
</evidence>
<evidence type="ECO:0000313" key="46">
    <source>
        <dbReference type="Proteomes" id="UP000364988"/>
    </source>
</evidence>
<dbReference type="EMBL" id="AABDGJ010000005">
    <property type="protein sequence ID" value="EAG6990578.1"/>
    <property type="molecule type" value="Genomic_DNA"/>
</dbReference>
<reference evidence="35 70" key="1">
    <citation type="submission" date="2016-09" db="EMBL/GenBank/DDBJ databases">
        <title>100K Listeria isolates.</title>
        <authorList>
            <person name="Chen P."/>
            <person name="Weimer B.C."/>
            <person name="Kong N."/>
            <person name="Huang B."/>
        </authorList>
    </citation>
    <scope>NUCLEOTIDE SEQUENCE [LARGE SCALE GENOMIC DNA]</scope>
    <source>
        <strain evidence="35 70">BCW_2383</strain>
    </source>
</reference>
<dbReference type="KEGG" id="lmok:CQ02_12145"/>
<evidence type="ECO:0000313" key="37">
    <source>
        <dbReference type="Proteomes" id="UP000272537"/>
    </source>
</evidence>
<evidence type="ECO:0000313" key="35">
    <source>
        <dbReference type="EMBL" id="OET48138.1"/>
    </source>
</evidence>
<dbReference type="Proteomes" id="UP000548278">
    <property type="component" value="Unassembled WGS sequence"/>
</dbReference>
<evidence type="ECO:0000313" key="44">
    <source>
        <dbReference type="Proteomes" id="UP000350032"/>
    </source>
</evidence>
<evidence type="ECO:0000313" key="14">
    <source>
        <dbReference type="EMBL" id="EAG4332076.1"/>
    </source>
</evidence>
<dbReference type="EMBL" id="AABBYJ010000008">
    <property type="protein sequence ID" value="EAG4332076.1"/>
    <property type="molecule type" value="Genomic_DNA"/>
</dbReference>
<protein>
    <submittedName>
        <fullName evidence="7">DUF1963 domain-containing protein</fullName>
    </submittedName>
</protein>
<dbReference type="RefSeq" id="WP_003734933.1">
    <property type="nucleotide sequence ID" value="NC_021824.1"/>
</dbReference>
<dbReference type="EMBL" id="AAHZFY010000016">
    <property type="protein sequence ID" value="ECB9513712.1"/>
    <property type="molecule type" value="Genomic_DNA"/>
</dbReference>
<dbReference type="Proteomes" id="UP000344343">
    <property type="component" value="Unassembled WGS sequence"/>
</dbReference>
<reference evidence="36 37" key="2">
    <citation type="journal article" date="2018" name="BMC Genomics">
        <title>Genes significantly associated with lineage II food isolates of Listeria monocytogenes.</title>
        <authorList>
            <person name="Pirone-Davies C."/>
            <person name="Chen Y."/>
            <person name="Pightling A."/>
            <person name="Ryan G."/>
            <person name="Wang Y."/>
            <person name="Yao K."/>
            <person name="Hoffmann M."/>
            <person name="Allard M.W."/>
        </authorList>
    </citation>
    <scope>NUCLEOTIDE SEQUENCE [LARGE SCALE GENOMIC DNA]</scope>
    <source>
        <strain evidence="36 37">PNUSAL000550</strain>
    </source>
</reference>
<dbReference type="Proteomes" id="UP000364988">
    <property type="component" value="Unassembled WGS sequence"/>
</dbReference>
<dbReference type="EMBL" id="AABBZO010000010">
    <property type="protein sequence ID" value="EAG4462502.1"/>
    <property type="molecule type" value="Genomic_DNA"/>
</dbReference>
<dbReference type="Proteomes" id="UP000467536">
    <property type="component" value="Unassembled WGS sequence"/>
</dbReference>
<evidence type="ECO:0000313" key="30">
    <source>
        <dbReference type="EMBL" id="EDP8515448.1"/>
    </source>
</evidence>
<evidence type="ECO:0000313" key="34">
    <source>
        <dbReference type="EMBL" id="HAC0275666.1"/>
    </source>
</evidence>
<dbReference type="EMBL" id="DAAJFY010000006">
    <property type="protein sequence ID" value="HAC0275666.1"/>
    <property type="molecule type" value="Genomic_DNA"/>
</dbReference>
<evidence type="ECO:0000313" key="60">
    <source>
        <dbReference type="Proteomes" id="UP000522199"/>
    </source>
</evidence>
<dbReference type="PANTHER" id="PTHR36436:SF6">
    <property type="entry name" value="SLL5081 PROTEIN"/>
    <property type="match status" value="1"/>
</dbReference>
<dbReference type="Proteomes" id="UP000339309">
    <property type="component" value="Unassembled WGS sequence"/>
</dbReference>
<dbReference type="EMBL" id="DAAEEB010000015">
    <property type="protein sequence ID" value="HAA8054445.1"/>
    <property type="molecule type" value="Genomic_DNA"/>
</dbReference>
<evidence type="ECO:0000313" key="65">
    <source>
        <dbReference type="Proteomes" id="UP000548278"/>
    </source>
</evidence>
<evidence type="ECO:0000313" key="47">
    <source>
        <dbReference type="Proteomes" id="UP000365297"/>
    </source>
</evidence>
<evidence type="ECO:0000313" key="55">
    <source>
        <dbReference type="Proteomes" id="UP000467536"/>
    </source>
</evidence>
<evidence type="ECO:0000313" key="45">
    <source>
        <dbReference type="Proteomes" id="UP000354255"/>
    </source>
</evidence>
<evidence type="ECO:0000313" key="22">
    <source>
        <dbReference type="EMBL" id="ECB9472571.1"/>
    </source>
</evidence>
<evidence type="ECO:0000313" key="66">
    <source>
        <dbReference type="Proteomes" id="UP000549379"/>
    </source>
</evidence>
<dbReference type="EMBL" id="AAAREG010000020">
    <property type="protein sequence ID" value="EAE2355566.1"/>
    <property type="molecule type" value="Genomic_DNA"/>
</dbReference>
<dbReference type="Proteomes" id="UP000852906">
    <property type="component" value="Unassembled WGS sequence"/>
</dbReference>
<evidence type="ECO:0000313" key="64">
    <source>
        <dbReference type="Proteomes" id="UP000540117"/>
    </source>
</evidence>
<dbReference type="EMBL" id="AABBHO010000076">
    <property type="protein sequence ID" value="EAG2998599.1"/>
    <property type="molecule type" value="Genomic_DNA"/>
</dbReference>
<dbReference type="EMBL" id="AAIAJJ010000006">
    <property type="protein sequence ID" value="ECC1557634.1"/>
    <property type="molecule type" value="Genomic_DNA"/>
</dbReference>
<evidence type="ECO:0000313" key="33">
    <source>
        <dbReference type="EMBL" id="HAC0013340.1"/>
    </source>
</evidence>
<evidence type="ECO:0000313" key="29">
    <source>
        <dbReference type="EMBL" id="EDO0987282.1"/>
    </source>
</evidence>
<dbReference type="EMBL" id="AABEKY010000011">
    <property type="protein sequence ID" value="EAG9388679.1"/>
    <property type="molecule type" value="Genomic_DNA"/>
</dbReference>
<evidence type="ECO:0000313" key="8">
    <source>
        <dbReference type="EMBL" id="EAE2355566.1"/>
    </source>
</evidence>
<evidence type="ECO:0000313" key="15">
    <source>
        <dbReference type="EMBL" id="EAG4462502.1"/>
    </source>
</evidence>
<dbReference type="EMBL" id="AALEDS010000006">
    <property type="protein sequence ID" value="ECY6544272.1"/>
    <property type="molecule type" value="Genomic_DNA"/>
</dbReference>
<evidence type="ECO:0000313" key="21">
    <source>
        <dbReference type="EMBL" id="EAK9317727.1"/>
    </source>
</evidence>
<dbReference type="EMBL" id="DAAIJL010000008">
    <property type="protein sequence ID" value="HAB8557527.1"/>
    <property type="molecule type" value="Genomic_DNA"/>
</dbReference>
<evidence type="ECO:0000313" key="59">
    <source>
        <dbReference type="Proteomes" id="UP000489121"/>
    </source>
</evidence>
<evidence type="ECO:0000313" key="67">
    <source>
        <dbReference type="Proteomes" id="UP000566721"/>
    </source>
</evidence>
<dbReference type="AlphaFoldDB" id="A0A0B8RDU0"/>
<dbReference type="SUPFAM" id="SSF103032">
    <property type="entry name" value="Hypothetical protein YwqG"/>
    <property type="match status" value="1"/>
</dbReference>
<reference evidence="51 60" key="6">
    <citation type="submission" date="2019-04" db="EMBL/GenBank/DDBJ databases">
        <authorList>
            <consortium name="GenomeTrakr network: Whole genome sequencing for foodborne pathogen traceback"/>
        </authorList>
    </citation>
    <scope>NUCLEOTIDE SEQUENCE [LARGE SCALE GENOMIC DNA]</scope>
    <source>
        <strain evidence="17 65">CFSAN004300</strain>
        <strain evidence="18 60">CFSAN072474</strain>
        <strain evidence="25 46">FLAG-55987</strain>
        <strain evidence="21 51">PHLUSALM00088</strain>
    </source>
</reference>
<dbReference type="Proteomes" id="UP000478704">
    <property type="component" value="Unassembled WGS sequence"/>
</dbReference>
<dbReference type="EMBL" id="AABCVX010000007">
    <property type="protein sequence ID" value="EAG6170305.1"/>
    <property type="molecule type" value="Genomic_DNA"/>
</dbReference>
<dbReference type="Proteomes" id="UP000365297">
    <property type="component" value="Unassembled WGS sequence"/>
</dbReference>
<evidence type="ECO:0000313" key="52">
    <source>
        <dbReference type="Proteomes" id="UP000423131"/>
    </source>
</evidence>
<dbReference type="Gene3D" id="2.30.320.10">
    <property type="entry name" value="YwqG-like"/>
    <property type="match status" value="1"/>
</dbReference>
<evidence type="ECO:0000313" key="32">
    <source>
        <dbReference type="EMBL" id="HAB8557527.1"/>
    </source>
</evidence>
<dbReference type="Proteomes" id="UP000527632">
    <property type="component" value="Unassembled WGS sequence"/>
</dbReference>
<evidence type="ECO:0000313" key="24">
    <source>
        <dbReference type="EMBL" id="ECC1557634.1"/>
    </source>
</evidence>
<evidence type="ECO:0000313" key="36">
    <source>
        <dbReference type="EMBL" id="RKA04922.1"/>
    </source>
</evidence>
<dbReference type="Proteomes" id="UP000467347">
    <property type="component" value="Unassembled WGS sequence"/>
</dbReference>
<evidence type="ECO:0000313" key="49">
    <source>
        <dbReference type="Proteomes" id="UP000389283"/>
    </source>
</evidence>
<dbReference type="Proteomes" id="UP000376505">
    <property type="component" value="Unassembled WGS sequence"/>
</dbReference>
<evidence type="ECO:0000313" key="62">
    <source>
        <dbReference type="Proteomes" id="UP000527632"/>
    </source>
</evidence>